<sequence>MRRRLAGAAWVLACAAAIPGEAGARGAGYLFVSSERADVVTVLEAGSFAPVKVIPTQQAAAGHGLQPRPDTPVRHLRM</sequence>
<comment type="caution">
    <text evidence="3">The sequence shown here is derived from an EMBL/GenBank/DDBJ whole genome shotgun (WGS) entry which is preliminary data.</text>
</comment>
<accession>A0A3A9JK49</accession>
<keyword evidence="5" id="KW-1185">Reference proteome</keyword>
<name>A0A3A9JK49_9PROT</name>
<dbReference type="EMBL" id="RAQU01000054">
    <property type="protein sequence ID" value="RKK04146.1"/>
    <property type="molecule type" value="Genomic_DNA"/>
</dbReference>
<feature type="chain" id="PRO_5017235314" evidence="2">
    <location>
        <begin position="25"/>
        <end position="78"/>
    </location>
</feature>
<evidence type="ECO:0000313" key="4">
    <source>
        <dbReference type="EMBL" id="RMI19256.1"/>
    </source>
</evidence>
<feature type="signal peptide" evidence="2">
    <location>
        <begin position="1"/>
        <end position="24"/>
    </location>
</feature>
<evidence type="ECO:0000313" key="5">
    <source>
        <dbReference type="Proteomes" id="UP000274097"/>
    </source>
</evidence>
<evidence type="ECO:0000313" key="3">
    <source>
        <dbReference type="EMBL" id="RKK04146.1"/>
    </source>
</evidence>
<evidence type="ECO:0000256" key="2">
    <source>
        <dbReference type="SAM" id="SignalP"/>
    </source>
</evidence>
<protein>
    <submittedName>
        <fullName evidence="3">Uncharacterized protein</fullName>
    </submittedName>
</protein>
<feature type="region of interest" description="Disordered" evidence="1">
    <location>
        <begin position="59"/>
        <end position="78"/>
    </location>
</feature>
<dbReference type="EMBL" id="RFLX01000022">
    <property type="protein sequence ID" value="RMI19256.1"/>
    <property type="molecule type" value="Genomic_DNA"/>
</dbReference>
<dbReference type="Proteomes" id="UP000278036">
    <property type="component" value="Unassembled WGS sequence"/>
</dbReference>
<gene>
    <name evidence="3" type="ORF">D6Z83_10800</name>
    <name evidence="4" type="ORF">EBE87_21165</name>
</gene>
<dbReference type="AlphaFoldDB" id="A0A3A9JK49"/>
<evidence type="ECO:0000313" key="6">
    <source>
        <dbReference type="Proteomes" id="UP000278036"/>
    </source>
</evidence>
<reference evidence="3 6" key="1">
    <citation type="submission" date="2018-09" db="EMBL/GenBank/DDBJ databases">
        <title>Roseomonas sp. nov., isolated from feces of Tibetan antelopes in the Qinghai-Tibet plateau, China.</title>
        <authorList>
            <person name="Tian Z."/>
        </authorList>
    </citation>
    <scope>NUCLEOTIDE SEQUENCE [LARGE SCALE GENOMIC DNA]</scope>
    <source>
        <strain evidence="4 5">Z23</strain>
        <strain evidence="3 6">Z24</strain>
    </source>
</reference>
<organism evidence="3 6">
    <name type="scientific">Teichococcus wenyumeiae</name>
    <dbReference type="NCBI Taxonomy" id="2478470"/>
    <lineage>
        <taxon>Bacteria</taxon>
        <taxon>Pseudomonadati</taxon>
        <taxon>Pseudomonadota</taxon>
        <taxon>Alphaproteobacteria</taxon>
        <taxon>Acetobacterales</taxon>
        <taxon>Roseomonadaceae</taxon>
        <taxon>Roseomonas</taxon>
    </lineage>
</organism>
<proteinExistence type="predicted"/>
<keyword evidence="2" id="KW-0732">Signal</keyword>
<dbReference type="Proteomes" id="UP000274097">
    <property type="component" value="Unassembled WGS sequence"/>
</dbReference>
<dbReference type="InParanoid" id="A0A3A9JK49"/>
<evidence type="ECO:0000256" key="1">
    <source>
        <dbReference type="SAM" id="MobiDB-lite"/>
    </source>
</evidence>